<feature type="non-terminal residue" evidence="2">
    <location>
        <position position="1"/>
    </location>
</feature>
<comment type="caution">
    <text evidence="2">The sequence shown here is derived from an EMBL/GenBank/DDBJ whole genome shotgun (WGS) entry which is preliminary data.</text>
</comment>
<protein>
    <submittedName>
        <fullName evidence="2">DUF87 domain-containing protein</fullName>
    </submittedName>
</protein>
<dbReference type="Gene3D" id="3.40.50.300">
    <property type="entry name" value="P-loop containing nucleotide triphosphate hydrolases"/>
    <property type="match status" value="1"/>
</dbReference>
<name>A0AAW4BI65_VIBAN</name>
<feature type="non-terminal residue" evidence="2">
    <location>
        <position position="241"/>
    </location>
</feature>
<dbReference type="InterPro" id="IPR027417">
    <property type="entry name" value="P-loop_NTPase"/>
</dbReference>
<evidence type="ECO:0000259" key="1">
    <source>
        <dbReference type="Pfam" id="PF01935"/>
    </source>
</evidence>
<evidence type="ECO:0000313" key="3">
    <source>
        <dbReference type="Proteomes" id="UP000786185"/>
    </source>
</evidence>
<dbReference type="Pfam" id="PF01935">
    <property type="entry name" value="DUF87"/>
    <property type="match status" value="1"/>
</dbReference>
<dbReference type="SUPFAM" id="SSF52540">
    <property type="entry name" value="P-loop containing nucleoside triphosphate hydrolases"/>
    <property type="match status" value="1"/>
</dbReference>
<proteinExistence type="predicted"/>
<accession>A0AAW4BI65</accession>
<feature type="domain" description="Helicase HerA central" evidence="1">
    <location>
        <begin position="39"/>
        <end position="108"/>
    </location>
</feature>
<gene>
    <name evidence="2" type="ORF">ERJ77_23905</name>
</gene>
<reference evidence="2" key="1">
    <citation type="journal article" date="2021" name="PeerJ">
        <title>Analysis of 44 Vibrio anguillarum genomes reveals high genetic diversity.</title>
        <authorList>
            <person name="Hansen M.J."/>
            <person name="Dalsgaard I."/>
        </authorList>
    </citation>
    <scope>NUCLEOTIDE SEQUENCE</scope>
    <source>
        <strain evidence="2">850617-1/1</strain>
    </source>
</reference>
<dbReference type="Proteomes" id="UP000786185">
    <property type="component" value="Unassembled WGS sequence"/>
</dbReference>
<sequence length="241" mass="26679">ASEKVDTFKAQPSGTNLNVLFGHNALTQAPLNWEPTNTAKFMNTNTGIIGTMGTGKTQFTKSVITQLYRNQADNVNSASIGMLIFDYKSDYVDDKFQQATAGKKFNLHKLPYNPLSLFGDTPMLPVHTARGFSETMGKAFNLGQKQQLRLRKLVGEAYELAGIRKADPSSWTKAAPTIADVWALFIETEPDEDSLYAALESLYELEIFEDDNTKCMSLYDLVDGITVVELAGYPSEIQNLV</sequence>
<evidence type="ECO:0000313" key="2">
    <source>
        <dbReference type="EMBL" id="MBF4437471.1"/>
    </source>
</evidence>
<dbReference type="InterPro" id="IPR002789">
    <property type="entry name" value="HerA_central"/>
</dbReference>
<dbReference type="EMBL" id="SCLC01000989">
    <property type="protein sequence ID" value="MBF4437471.1"/>
    <property type="molecule type" value="Genomic_DNA"/>
</dbReference>
<organism evidence="2 3">
    <name type="scientific">Vibrio anguillarum</name>
    <name type="common">Listonella anguillarum</name>
    <dbReference type="NCBI Taxonomy" id="55601"/>
    <lineage>
        <taxon>Bacteria</taxon>
        <taxon>Pseudomonadati</taxon>
        <taxon>Pseudomonadota</taxon>
        <taxon>Gammaproteobacteria</taxon>
        <taxon>Vibrionales</taxon>
        <taxon>Vibrionaceae</taxon>
        <taxon>Vibrio</taxon>
    </lineage>
</organism>
<dbReference type="AlphaFoldDB" id="A0AAW4BI65"/>